<accession>A0A433QJS4</accession>
<gene>
    <name evidence="2" type="ORF">BC938DRAFT_479928</name>
</gene>
<feature type="signal peptide" evidence="1">
    <location>
        <begin position="1"/>
        <end position="19"/>
    </location>
</feature>
<reference evidence="2 3" key="1">
    <citation type="journal article" date="2018" name="New Phytol.">
        <title>Phylogenomics of Endogonaceae and evolution of mycorrhizas within Mucoromycota.</title>
        <authorList>
            <person name="Chang Y."/>
            <person name="Desiro A."/>
            <person name="Na H."/>
            <person name="Sandor L."/>
            <person name="Lipzen A."/>
            <person name="Clum A."/>
            <person name="Barry K."/>
            <person name="Grigoriev I.V."/>
            <person name="Martin F.M."/>
            <person name="Stajich J.E."/>
            <person name="Smith M.E."/>
            <person name="Bonito G."/>
            <person name="Spatafora J.W."/>
        </authorList>
    </citation>
    <scope>NUCLEOTIDE SEQUENCE [LARGE SCALE GENOMIC DNA]</scope>
    <source>
        <strain evidence="2 3">AD002</strain>
    </source>
</reference>
<sequence length="203" mass="22077">MKSPIGFFIAAFLVIQVASQDTYPDYKVGTNHTVTWTYTGMQDFAIDLTLWMRVENALIMTPGDYPGTLGDIAKAVPICQGSFVWSISQGDYSMYVTRYWIRFTSSEDHGDTFNATSDYFLITPNNSTSSVIALSAKGHVLVRLEQVHYKPLRGLLMGLRIAGQVDPIRCLGVAEGLSVGAANGLSVRRGGGCFGFAVEDGSV</sequence>
<dbReference type="Proteomes" id="UP000274822">
    <property type="component" value="Unassembled WGS sequence"/>
</dbReference>
<dbReference type="AlphaFoldDB" id="A0A433QJS4"/>
<evidence type="ECO:0000256" key="1">
    <source>
        <dbReference type="SAM" id="SignalP"/>
    </source>
</evidence>
<organism evidence="2 3">
    <name type="scientific">Jimgerdemannia flammicorona</name>
    <dbReference type="NCBI Taxonomy" id="994334"/>
    <lineage>
        <taxon>Eukaryota</taxon>
        <taxon>Fungi</taxon>
        <taxon>Fungi incertae sedis</taxon>
        <taxon>Mucoromycota</taxon>
        <taxon>Mucoromycotina</taxon>
        <taxon>Endogonomycetes</taxon>
        <taxon>Endogonales</taxon>
        <taxon>Endogonaceae</taxon>
        <taxon>Jimgerdemannia</taxon>
    </lineage>
</organism>
<evidence type="ECO:0000313" key="3">
    <source>
        <dbReference type="Proteomes" id="UP000274822"/>
    </source>
</evidence>
<protein>
    <submittedName>
        <fullName evidence="2">Uncharacterized protein</fullName>
    </submittedName>
</protein>
<evidence type="ECO:0000313" key="2">
    <source>
        <dbReference type="EMBL" id="RUS30032.1"/>
    </source>
</evidence>
<keyword evidence="3" id="KW-1185">Reference proteome</keyword>
<proteinExistence type="predicted"/>
<feature type="chain" id="PRO_5019506943" evidence="1">
    <location>
        <begin position="20"/>
        <end position="203"/>
    </location>
</feature>
<dbReference type="EMBL" id="RBNJ01004356">
    <property type="protein sequence ID" value="RUS30032.1"/>
    <property type="molecule type" value="Genomic_DNA"/>
</dbReference>
<keyword evidence="1" id="KW-0732">Signal</keyword>
<comment type="caution">
    <text evidence="2">The sequence shown here is derived from an EMBL/GenBank/DDBJ whole genome shotgun (WGS) entry which is preliminary data.</text>
</comment>
<name>A0A433QJS4_9FUNG</name>